<organism evidence="2 3">
    <name type="scientific">Ficus carica</name>
    <name type="common">Common fig</name>
    <dbReference type="NCBI Taxonomy" id="3494"/>
    <lineage>
        <taxon>Eukaryota</taxon>
        <taxon>Viridiplantae</taxon>
        <taxon>Streptophyta</taxon>
        <taxon>Embryophyta</taxon>
        <taxon>Tracheophyta</taxon>
        <taxon>Spermatophyta</taxon>
        <taxon>Magnoliopsida</taxon>
        <taxon>eudicotyledons</taxon>
        <taxon>Gunneridae</taxon>
        <taxon>Pentapetalae</taxon>
        <taxon>rosids</taxon>
        <taxon>fabids</taxon>
        <taxon>Rosales</taxon>
        <taxon>Moraceae</taxon>
        <taxon>Ficeae</taxon>
        <taxon>Ficus</taxon>
    </lineage>
</organism>
<evidence type="ECO:0000256" key="1">
    <source>
        <dbReference type="SAM" id="MobiDB-lite"/>
    </source>
</evidence>
<feature type="compositionally biased region" description="Basic and acidic residues" evidence="1">
    <location>
        <begin position="37"/>
        <end position="61"/>
    </location>
</feature>
<evidence type="ECO:0000313" key="3">
    <source>
        <dbReference type="Proteomes" id="UP001187192"/>
    </source>
</evidence>
<comment type="caution">
    <text evidence="2">The sequence shown here is derived from an EMBL/GenBank/DDBJ whole genome shotgun (WGS) entry which is preliminary data.</text>
</comment>
<dbReference type="AlphaFoldDB" id="A0AA88DRX7"/>
<dbReference type="EMBL" id="BTGU01000098">
    <property type="protein sequence ID" value="GMN60384.1"/>
    <property type="molecule type" value="Genomic_DNA"/>
</dbReference>
<evidence type="ECO:0000313" key="2">
    <source>
        <dbReference type="EMBL" id="GMN60384.1"/>
    </source>
</evidence>
<proteinExistence type="predicted"/>
<accession>A0AA88DRX7</accession>
<name>A0AA88DRX7_FICCA</name>
<keyword evidence="3" id="KW-1185">Reference proteome</keyword>
<sequence>MQNPYRRRRRKIWQLPSLTTPPRPCPPKLTDGAAMKAARDSDGERGAGESPRPSHDADLARKGSRGGG</sequence>
<reference evidence="2" key="1">
    <citation type="submission" date="2023-07" db="EMBL/GenBank/DDBJ databases">
        <title>draft genome sequence of fig (Ficus carica).</title>
        <authorList>
            <person name="Takahashi T."/>
            <person name="Nishimura K."/>
        </authorList>
    </citation>
    <scope>NUCLEOTIDE SEQUENCE</scope>
</reference>
<gene>
    <name evidence="2" type="ORF">TIFTF001_029491</name>
</gene>
<feature type="compositionally biased region" description="Basic residues" evidence="1">
    <location>
        <begin position="1"/>
        <end position="12"/>
    </location>
</feature>
<dbReference type="Proteomes" id="UP001187192">
    <property type="component" value="Unassembled WGS sequence"/>
</dbReference>
<protein>
    <submittedName>
        <fullName evidence="2">Uncharacterized protein</fullName>
    </submittedName>
</protein>
<feature type="region of interest" description="Disordered" evidence="1">
    <location>
        <begin position="1"/>
        <end position="68"/>
    </location>
</feature>